<dbReference type="GO" id="GO:0004518">
    <property type="term" value="F:nuclease activity"/>
    <property type="evidence" value="ECO:0007669"/>
    <property type="project" value="UniProtKB-KW"/>
</dbReference>
<dbReference type="Pfam" id="PF13359">
    <property type="entry name" value="DDE_Tnp_4"/>
    <property type="match status" value="1"/>
</dbReference>
<keyword evidence="6" id="KW-0378">Hydrolase</keyword>
<evidence type="ECO:0000256" key="3">
    <source>
        <dbReference type="ARBA" id="ARBA00006958"/>
    </source>
</evidence>
<dbReference type="AlphaFoldDB" id="A0AAV0WAJ0"/>
<gene>
    <name evidence="9" type="ORF">MEUPH1_LOCUS9013</name>
</gene>
<name>A0AAV0WAJ0_9HEMI</name>
<sequence length="136" mass="15303">MLVVCGDFIGIHKSTASRIVKLVSCVIATLRPQFIHFPRNENDIKKTKQDFYNIAKFPMVIGAMDCTNVKIRSPGGDNAEAYRNRKHFFSINVQTICDANLKILDIVGRWPGSSHDSTIFSNSAIRGKFERGEIKD</sequence>
<dbReference type="PANTHER" id="PTHR22930">
    <property type="match status" value="1"/>
</dbReference>
<dbReference type="InterPro" id="IPR027806">
    <property type="entry name" value="HARBI1_dom"/>
</dbReference>
<evidence type="ECO:0000256" key="2">
    <source>
        <dbReference type="ARBA" id="ARBA00004123"/>
    </source>
</evidence>
<evidence type="ECO:0000256" key="6">
    <source>
        <dbReference type="ARBA" id="ARBA00022801"/>
    </source>
</evidence>
<feature type="domain" description="DDE Tnp4" evidence="8">
    <location>
        <begin position="64"/>
        <end position="130"/>
    </location>
</feature>
<accession>A0AAV0WAJ0</accession>
<comment type="subcellular location">
    <subcellularLocation>
        <location evidence="2">Nucleus</location>
    </subcellularLocation>
</comment>
<dbReference type="Proteomes" id="UP001160148">
    <property type="component" value="Unassembled WGS sequence"/>
</dbReference>
<comment type="caution">
    <text evidence="9">The sequence shown here is derived from an EMBL/GenBank/DDBJ whole genome shotgun (WGS) entry which is preliminary data.</text>
</comment>
<keyword evidence="7" id="KW-0539">Nucleus</keyword>
<evidence type="ECO:0000259" key="8">
    <source>
        <dbReference type="Pfam" id="PF13359"/>
    </source>
</evidence>
<reference evidence="9 10" key="1">
    <citation type="submission" date="2023-01" db="EMBL/GenBank/DDBJ databases">
        <authorList>
            <person name="Whitehead M."/>
        </authorList>
    </citation>
    <scope>NUCLEOTIDE SEQUENCE [LARGE SCALE GENOMIC DNA]</scope>
</reference>
<evidence type="ECO:0000256" key="1">
    <source>
        <dbReference type="ARBA" id="ARBA00001968"/>
    </source>
</evidence>
<dbReference type="GO" id="GO:0016787">
    <property type="term" value="F:hydrolase activity"/>
    <property type="evidence" value="ECO:0007669"/>
    <property type="project" value="UniProtKB-KW"/>
</dbReference>
<keyword evidence="5" id="KW-0479">Metal-binding</keyword>
<dbReference type="GO" id="GO:0005634">
    <property type="term" value="C:nucleus"/>
    <property type="evidence" value="ECO:0007669"/>
    <property type="project" value="UniProtKB-SubCell"/>
</dbReference>
<evidence type="ECO:0000313" key="9">
    <source>
        <dbReference type="EMBL" id="CAI6352816.1"/>
    </source>
</evidence>
<dbReference type="EMBL" id="CARXXK010000002">
    <property type="protein sequence ID" value="CAI6352816.1"/>
    <property type="molecule type" value="Genomic_DNA"/>
</dbReference>
<protein>
    <recommendedName>
        <fullName evidence="8">DDE Tnp4 domain-containing protein</fullName>
    </recommendedName>
</protein>
<comment type="similarity">
    <text evidence="3">Belongs to the HARBI1 family.</text>
</comment>
<dbReference type="GO" id="GO:0046872">
    <property type="term" value="F:metal ion binding"/>
    <property type="evidence" value="ECO:0007669"/>
    <property type="project" value="UniProtKB-KW"/>
</dbReference>
<organism evidence="9 10">
    <name type="scientific">Macrosiphum euphorbiae</name>
    <name type="common">potato aphid</name>
    <dbReference type="NCBI Taxonomy" id="13131"/>
    <lineage>
        <taxon>Eukaryota</taxon>
        <taxon>Metazoa</taxon>
        <taxon>Ecdysozoa</taxon>
        <taxon>Arthropoda</taxon>
        <taxon>Hexapoda</taxon>
        <taxon>Insecta</taxon>
        <taxon>Pterygota</taxon>
        <taxon>Neoptera</taxon>
        <taxon>Paraneoptera</taxon>
        <taxon>Hemiptera</taxon>
        <taxon>Sternorrhyncha</taxon>
        <taxon>Aphidomorpha</taxon>
        <taxon>Aphidoidea</taxon>
        <taxon>Aphididae</taxon>
        <taxon>Macrosiphini</taxon>
        <taxon>Macrosiphum</taxon>
    </lineage>
</organism>
<comment type="cofactor">
    <cofactor evidence="1">
        <name>a divalent metal cation</name>
        <dbReference type="ChEBI" id="CHEBI:60240"/>
    </cofactor>
</comment>
<evidence type="ECO:0000256" key="5">
    <source>
        <dbReference type="ARBA" id="ARBA00022723"/>
    </source>
</evidence>
<evidence type="ECO:0000256" key="7">
    <source>
        <dbReference type="ARBA" id="ARBA00023242"/>
    </source>
</evidence>
<dbReference type="PANTHER" id="PTHR22930:SF289">
    <property type="entry name" value="DDE TNP4 DOMAIN-CONTAINING PROTEIN-RELATED"/>
    <property type="match status" value="1"/>
</dbReference>
<keyword evidence="10" id="KW-1185">Reference proteome</keyword>
<dbReference type="InterPro" id="IPR045249">
    <property type="entry name" value="HARBI1-like"/>
</dbReference>
<proteinExistence type="inferred from homology"/>
<keyword evidence="4" id="KW-0540">Nuclease</keyword>
<evidence type="ECO:0000313" key="10">
    <source>
        <dbReference type="Proteomes" id="UP001160148"/>
    </source>
</evidence>
<evidence type="ECO:0000256" key="4">
    <source>
        <dbReference type="ARBA" id="ARBA00022722"/>
    </source>
</evidence>